<evidence type="ECO:0000313" key="2">
    <source>
        <dbReference type="EMBL" id="AWJ63923.1"/>
    </source>
</evidence>
<keyword evidence="1" id="KW-0472">Membrane</keyword>
<accession>A0A2S1WBF8</accession>
<evidence type="ECO:0000256" key="1">
    <source>
        <dbReference type="SAM" id="Phobius"/>
    </source>
</evidence>
<feature type="transmembrane region" description="Helical" evidence="1">
    <location>
        <begin position="141"/>
        <end position="161"/>
    </location>
</feature>
<proteinExistence type="predicted"/>
<sequence>MVLMFLGTLIHDYVTPLISDGSNYNWLGPNNTPPNGKPSLPLPTKTNSVDNATNGVIMAAAMAGAYKLAQKSPSVAGKIGVVIGGIGAGATKNISNNLSIEIGKTKFISNGNLMDVLKDTLHLTGNNAIDLLNVIQFSQRLQLFLIFLISYNLLFSNLNIVKLEGFLARLLPAIIVRWYVKSLTIYQKSSFIILICLIFLLSICNYYSYYYLGFFFYWKPRSNSRILF</sequence>
<gene>
    <name evidence="2" type="primary">orf228</name>
</gene>
<dbReference type="AlphaFoldDB" id="A0A2S1WBF8"/>
<geneLocation type="mitochondrion" evidence="2"/>
<dbReference type="GeneID" id="36953301"/>
<keyword evidence="2" id="KW-0496">Mitochondrion</keyword>
<feature type="transmembrane region" description="Helical" evidence="1">
    <location>
        <begin position="191"/>
        <end position="218"/>
    </location>
</feature>
<organism evidence="2">
    <name type="scientific">Ganoderma leucocontextum</name>
    <dbReference type="NCBI Taxonomy" id="1566825"/>
    <lineage>
        <taxon>Eukaryota</taxon>
        <taxon>Fungi</taxon>
        <taxon>Dikarya</taxon>
        <taxon>Basidiomycota</taxon>
        <taxon>Agaricomycotina</taxon>
        <taxon>Agaricomycetes</taxon>
        <taxon>Polyporales</taxon>
        <taxon>Polyporaceae</taxon>
        <taxon>Ganoderma</taxon>
    </lineage>
</organism>
<protein>
    <submittedName>
        <fullName evidence="2">Uncharacterized protein</fullName>
    </submittedName>
</protein>
<keyword evidence="1" id="KW-0812">Transmembrane</keyword>
<dbReference type="EMBL" id="MH252534">
    <property type="protein sequence ID" value="AWJ63923.1"/>
    <property type="molecule type" value="Genomic_DNA"/>
</dbReference>
<name>A0A2S1WBF8_9APHY</name>
<keyword evidence="1" id="KW-1133">Transmembrane helix</keyword>
<dbReference type="RefSeq" id="YP_009493128.1">
    <property type="nucleotide sequence ID" value="NC_037937.1"/>
</dbReference>
<reference evidence="2" key="1">
    <citation type="journal article" date="2019" name="Int. J. Biol. Macromol.">
        <title>The complete mitochondrial genomes of five important medicinal Ganoderma species: Features, evolution, and phylogeny.</title>
        <authorList>
            <person name="Li Q."/>
            <person name="Xiang D."/>
            <person name="Wan Y."/>
            <person name="Wu Q."/>
            <person name="Wu X."/>
            <person name="Ma C."/>
            <person name="Song Y."/>
            <person name="Zhao G."/>
            <person name="Huang W."/>
        </authorList>
    </citation>
    <scope>NUCLEOTIDE SEQUENCE</scope>
</reference>